<dbReference type="EMBL" id="CP013023">
    <property type="protein sequence ID" value="ANF97882.1"/>
    <property type="molecule type" value="Genomic_DNA"/>
</dbReference>
<evidence type="ECO:0000313" key="2">
    <source>
        <dbReference type="Proteomes" id="UP000078148"/>
    </source>
</evidence>
<dbReference type="AlphaFoldDB" id="A0A172ZKE7"/>
<organism evidence="1 2">
    <name type="scientific">Paenibacillus bovis</name>
    <dbReference type="NCBI Taxonomy" id="1616788"/>
    <lineage>
        <taxon>Bacteria</taxon>
        <taxon>Bacillati</taxon>
        <taxon>Bacillota</taxon>
        <taxon>Bacilli</taxon>
        <taxon>Bacillales</taxon>
        <taxon>Paenibacillaceae</taxon>
        <taxon>Paenibacillus</taxon>
    </lineage>
</organism>
<evidence type="ECO:0008006" key="3">
    <source>
        <dbReference type="Google" id="ProtNLM"/>
    </source>
</evidence>
<sequence length="218" mass="24628">MTDFSKLHTSILSFIQQQDLYNQSYGLFDDSFIRAYSEPIQLEIDDRIPLSPELHYLYSHFEMVDEKAAGSIKSAAVLIGNGILLNFAAPEYLYRQQLGYRWIGASDSPEESTNWPSHHVVIANYNDDPLIVDTSRADSPVYAAFEGNDPELVASSLANFFAALVIMIEAAAVLQGEITDEETDEIKTEYTEMIEPQLLELLGEQQMNDLFVYLGLNW</sequence>
<reference evidence="2" key="1">
    <citation type="submission" date="2015-10" db="EMBL/GenBank/DDBJ databases">
        <title>Genome of Paenibacillus bovis sp. nov.</title>
        <authorList>
            <person name="Wu Z."/>
            <person name="Gao C."/>
            <person name="Liu Z."/>
            <person name="Zheng H."/>
        </authorList>
    </citation>
    <scope>NUCLEOTIDE SEQUENCE [LARGE SCALE GENOMIC DNA]</scope>
    <source>
        <strain evidence="2">BD3526</strain>
    </source>
</reference>
<protein>
    <recommendedName>
        <fullName evidence="3">Knr4/Smi1-like domain-containing protein</fullName>
    </recommendedName>
</protein>
<reference evidence="1 2" key="2">
    <citation type="journal article" date="2016" name="Int. J. Syst. Evol. Microbiol.">
        <title>Paenibacillus bovis sp. nov., isolated from raw yak (Bos grunniens) milk.</title>
        <authorList>
            <person name="Gao C."/>
            <person name="Han J."/>
            <person name="Liu Z."/>
            <person name="Xu X."/>
            <person name="Hang F."/>
            <person name="Wu Z."/>
        </authorList>
    </citation>
    <scope>NUCLEOTIDE SEQUENCE [LARGE SCALE GENOMIC DNA]</scope>
    <source>
        <strain evidence="1 2">BD3526</strain>
    </source>
</reference>
<gene>
    <name evidence="1" type="ORF">AR543_18910</name>
</gene>
<dbReference type="Proteomes" id="UP000078148">
    <property type="component" value="Chromosome"/>
</dbReference>
<dbReference type="OrthoDB" id="2738255at2"/>
<evidence type="ECO:0000313" key="1">
    <source>
        <dbReference type="EMBL" id="ANF97882.1"/>
    </source>
</evidence>
<proteinExistence type="predicted"/>
<dbReference type="KEGG" id="pbv:AR543_18910"/>
<name>A0A172ZKE7_9BACL</name>
<dbReference type="STRING" id="1616788.AR543_18910"/>
<keyword evidence="2" id="KW-1185">Reference proteome</keyword>
<dbReference type="RefSeq" id="WP_060535975.1">
    <property type="nucleotide sequence ID" value="NZ_CP013023.1"/>
</dbReference>
<accession>A0A172ZKE7</accession>